<dbReference type="InterPro" id="IPR031460">
    <property type="entry name" value="DUF4678"/>
</dbReference>
<reference evidence="3" key="1">
    <citation type="submission" date="2025-08" db="UniProtKB">
        <authorList>
            <consortium name="RefSeq"/>
        </authorList>
    </citation>
    <scope>IDENTIFICATION</scope>
    <source>
        <tissue evidence="3">Blood</tissue>
    </source>
</reference>
<evidence type="ECO:0000313" key="2">
    <source>
        <dbReference type="Proteomes" id="UP001652662"/>
    </source>
</evidence>
<protein>
    <submittedName>
        <fullName evidence="3">Testis-expressed protein 44</fullName>
    </submittedName>
</protein>
<proteinExistence type="predicted"/>
<gene>
    <name evidence="3" type="primary">TEX44</name>
</gene>
<sequence length="396" mass="40702">MTTEPSEEAGAASIPTPGDVADSGSTDSPTGSSQSQVPLIANISVASSAAAPAERQDVEQAPIESATSEATSASGDKDEHEAAAGHDQEPKEATALLARPAPEALQISVSPQNAGWGGLVQNLRMTKSSRAFQHDSLGKEKTPQMASIPHREQELSPTTPSAQVWAPQNVEAQPAVSTADAFDQLDTGASGVTEAVKEKPDGPKALNADTEALPSAKSHTVTEDDLVARSGDLQPGLLPPSPGGSAPPSPAPHVVALGRRPLDSSLYTASEENNYMRSMTSLLGGGEGSISSLADILVWSETTMGMATGFLASGRGSVTDLLYSTGPSLRSISSILGNASAAFSSGLVAGTSSALRSITHMLERVEQRTVEGIHSAVRYLTSHLTPHWAQAGPNCS</sequence>
<evidence type="ECO:0000256" key="1">
    <source>
        <dbReference type="SAM" id="MobiDB-lite"/>
    </source>
</evidence>
<dbReference type="Pfam" id="PF15727">
    <property type="entry name" value="DUF4678"/>
    <property type="match status" value="1"/>
</dbReference>
<name>A0ABM2F8R0_EQUPR</name>
<feature type="compositionally biased region" description="Low complexity" evidence="1">
    <location>
        <begin position="22"/>
        <end position="53"/>
    </location>
</feature>
<dbReference type="Proteomes" id="UP001652662">
    <property type="component" value="Chromosome 5"/>
</dbReference>
<feature type="compositionally biased region" description="Low complexity" evidence="1">
    <location>
        <begin position="64"/>
        <end position="74"/>
    </location>
</feature>
<evidence type="ECO:0000313" key="3">
    <source>
        <dbReference type="RefSeq" id="XP_008524331.2"/>
    </source>
</evidence>
<dbReference type="GeneID" id="103554840"/>
<accession>A0ABM2F8R0</accession>
<feature type="region of interest" description="Disordered" evidence="1">
    <location>
        <begin position="194"/>
        <end position="256"/>
    </location>
</feature>
<keyword evidence="2" id="KW-1185">Reference proteome</keyword>
<organism evidence="2 3">
    <name type="scientific">Equus przewalskii</name>
    <name type="common">Przewalski's horse</name>
    <name type="synonym">Equus caballus przewalskii</name>
    <dbReference type="NCBI Taxonomy" id="9798"/>
    <lineage>
        <taxon>Eukaryota</taxon>
        <taxon>Metazoa</taxon>
        <taxon>Chordata</taxon>
        <taxon>Craniata</taxon>
        <taxon>Vertebrata</taxon>
        <taxon>Euteleostomi</taxon>
        <taxon>Mammalia</taxon>
        <taxon>Eutheria</taxon>
        <taxon>Laurasiatheria</taxon>
        <taxon>Perissodactyla</taxon>
        <taxon>Equidae</taxon>
        <taxon>Equus</taxon>
    </lineage>
</organism>
<dbReference type="RefSeq" id="XP_008524331.2">
    <property type="nucleotide sequence ID" value="XM_008526109.2"/>
</dbReference>
<feature type="region of interest" description="Disordered" evidence="1">
    <location>
        <begin position="133"/>
        <end position="161"/>
    </location>
</feature>
<feature type="compositionally biased region" description="Basic and acidic residues" evidence="1">
    <location>
        <begin position="75"/>
        <end position="92"/>
    </location>
</feature>
<feature type="compositionally biased region" description="Pro residues" evidence="1">
    <location>
        <begin position="237"/>
        <end position="251"/>
    </location>
</feature>
<dbReference type="PANTHER" id="PTHR37365">
    <property type="entry name" value="TESTIS-EXPRESSED PROTEIN 44"/>
    <property type="match status" value="1"/>
</dbReference>
<feature type="region of interest" description="Disordered" evidence="1">
    <location>
        <begin position="1"/>
        <end position="99"/>
    </location>
</feature>
<dbReference type="PANTHER" id="PTHR37365:SF1">
    <property type="entry name" value="TESTIS-EXPRESSED PROTEIN 44"/>
    <property type="match status" value="1"/>
</dbReference>
<feature type="compositionally biased region" description="Basic and acidic residues" evidence="1">
    <location>
        <begin position="133"/>
        <end position="142"/>
    </location>
</feature>